<name>A0ABV6PPD9_9BURK</name>
<keyword evidence="3 5" id="KW-1133">Transmembrane helix</keyword>
<keyword evidence="2 5" id="KW-0812">Transmembrane</keyword>
<evidence type="ECO:0000256" key="2">
    <source>
        <dbReference type="ARBA" id="ARBA00022692"/>
    </source>
</evidence>
<evidence type="ECO:0000313" key="7">
    <source>
        <dbReference type="Proteomes" id="UP001589834"/>
    </source>
</evidence>
<evidence type="ECO:0000256" key="5">
    <source>
        <dbReference type="SAM" id="Phobius"/>
    </source>
</evidence>
<keyword evidence="4 5" id="KW-0472">Membrane</keyword>
<feature type="transmembrane region" description="Helical" evidence="5">
    <location>
        <begin position="152"/>
        <end position="174"/>
    </location>
</feature>
<feature type="transmembrane region" description="Helical" evidence="5">
    <location>
        <begin position="213"/>
        <end position="232"/>
    </location>
</feature>
<comment type="subcellular location">
    <subcellularLocation>
        <location evidence="1">Endomembrane system</location>
        <topology evidence="1">Multi-pass membrane protein</topology>
    </subcellularLocation>
</comment>
<sequence length="237" mass="24095">MTRPHHDPHRESHNAHNAGWLRAAVLGANDGLLSTSGLVVGMAAAGTDLRVLLLTATAGLTAGAFSMAAGEYVSVSSQADVEQADRAVEARELADQPEQELRELTGIYRRRGLSPELAAQVAHELTAHNALDAHLRDELGITAHNEARPLQAALASAGSFVVGALPPVLIVLLYQGAGLTSLLIGATLALLAALGAVAAKLGGAPMGKGAARVLFWGAIAMGASALIGQLFGTGAVG</sequence>
<evidence type="ECO:0000256" key="3">
    <source>
        <dbReference type="ARBA" id="ARBA00022989"/>
    </source>
</evidence>
<dbReference type="RefSeq" id="WP_377480093.1">
    <property type="nucleotide sequence ID" value="NZ_JBHLTN010000007.1"/>
</dbReference>
<dbReference type="PANTHER" id="PTHR31851">
    <property type="entry name" value="FE(2+)/MN(2+) TRANSPORTER PCL1"/>
    <property type="match status" value="1"/>
</dbReference>
<dbReference type="InterPro" id="IPR008217">
    <property type="entry name" value="Ccc1_fam"/>
</dbReference>
<dbReference type="EMBL" id="JBHLTN010000007">
    <property type="protein sequence ID" value="MFC0591708.1"/>
    <property type="molecule type" value="Genomic_DNA"/>
</dbReference>
<keyword evidence="7" id="KW-1185">Reference proteome</keyword>
<accession>A0ABV6PPD9</accession>
<proteinExistence type="predicted"/>
<evidence type="ECO:0000313" key="6">
    <source>
        <dbReference type="EMBL" id="MFC0591708.1"/>
    </source>
</evidence>
<gene>
    <name evidence="6" type="ORF">ACFFGG_03980</name>
</gene>
<dbReference type="CDD" id="cd02432">
    <property type="entry name" value="Nodulin-21_like_1"/>
    <property type="match status" value="1"/>
</dbReference>
<dbReference type="Proteomes" id="UP001589834">
    <property type="component" value="Unassembled WGS sequence"/>
</dbReference>
<evidence type="ECO:0000256" key="4">
    <source>
        <dbReference type="ARBA" id="ARBA00023136"/>
    </source>
</evidence>
<organism evidence="6 7">
    <name type="scientific">Ottowia pentelensis</name>
    <dbReference type="NCBI Taxonomy" id="511108"/>
    <lineage>
        <taxon>Bacteria</taxon>
        <taxon>Pseudomonadati</taxon>
        <taxon>Pseudomonadota</taxon>
        <taxon>Betaproteobacteria</taxon>
        <taxon>Burkholderiales</taxon>
        <taxon>Comamonadaceae</taxon>
        <taxon>Ottowia</taxon>
    </lineage>
</organism>
<evidence type="ECO:0000256" key="1">
    <source>
        <dbReference type="ARBA" id="ARBA00004127"/>
    </source>
</evidence>
<comment type="caution">
    <text evidence="6">The sequence shown here is derived from an EMBL/GenBank/DDBJ whole genome shotgun (WGS) entry which is preliminary data.</text>
</comment>
<reference evidence="6 7" key="1">
    <citation type="submission" date="2024-09" db="EMBL/GenBank/DDBJ databases">
        <authorList>
            <person name="Sun Q."/>
            <person name="Mori K."/>
        </authorList>
    </citation>
    <scope>NUCLEOTIDE SEQUENCE [LARGE SCALE GENOMIC DNA]</scope>
    <source>
        <strain evidence="6 7">NCAIM B.02336</strain>
    </source>
</reference>
<dbReference type="Pfam" id="PF01988">
    <property type="entry name" value="VIT1"/>
    <property type="match status" value="1"/>
</dbReference>
<protein>
    <submittedName>
        <fullName evidence="6">VIT family protein</fullName>
    </submittedName>
</protein>
<feature type="transmembrane region" description="Helical" evidence="5">
    <location>
        <begin position="180"/>
        <end position="201"/>
    </location>
</feature>